<evidence type="ECO:0000313" key="2">
    <source>
        <dbReference type="EMBL" id="KUG19719.1"/>
    </source>
</evidence>
<accession>A0A0W8FFS6</accession>
<feature type="domain" description="SET" evidence="1">
    <location>
        <begin position="8"/>
        <end position="117"/>
    </location>
</feature>
<comment type="caution">
    <text evidence="2">The sequence shown here is derived from an EMBL/GenBank/DDBJ whole genome shotgun (WGS) entry which is preliminary data.</text>
</comment>
<dbReference type="SUPFAM" id="SSF82199">
    <property type="entry name" value="SET domain"/>
    <property type="match status" value="1"/>
</dbReference>
<protein>
    <recommendedName>
        <fullName evidence="1">SET domain-containing protein</fullName>
    </recommendedName>
</protein>
<dbReference type="InterPro" id="IPR001214">
    <property type="entry name" value="SET_dom"/>
</dbReference>
<dbReference type="PIRSF" id="PIRSF022536">
    <property type="entry name" value="A612L_SET"/>
    <property type="match status" value="1"/>
</dbReference>
<dbReference type="GO" id="GO:0062122">
    <property type="term" value="F:histone H3K37 methyltransferase activity"/>
    <property type="evidence" value="ECO:0007669"/>
    <property type="project" value="InterPro"/>
</dbReference>
<dbReference type="Gene3D" id="2.170.270.10">
    <property type="entry name" value="SET domain"/>
    <property type="match status" value="1"/>
</dbReference>
<dbReference type="PROSITE" id="PS50280">
    <property type="entry name" value="SET"/>
    <property type="match status" value="1"/>
</dbReference>
<dbReference type="SMART" id="SM00317">
    <property type="entry name" value="SET"/>
    <property type="match status" value="1"/>
</dbReference>
<organism evidence="2">
    <name type="scientific">hydrocarbon metagenome</name>
    <dbReference type="NCBI Taxonomy" id="938273"/>
    <lineage>
        <taxon>unclassified sequences</taxon>
        <taxon>metagenomes</taxon>
        <taxon>ecological metagenomes</taxon>
    </lineage>
</organism>
<evidence type="ECO:0000259" key="1">
    <source>
        <dbReference type="PROSITE" id="PS50280"/>
    </source>
</evidence>
<gene>
    <name evidence="2" type="ORF">ASZ90_010553</name>
</gene>
<dbReference type="InterPro" id="IPR009207">
    <property type="entry name" value="SET7_MeTrfase"/>
</dbReference>
<dbReference type="CDD" id="cd10540">
    <property type="entry name" value="SET_SpSet7-like"/>
    <property type="match status" value="1"/>
</dbReference>
<reference evidence="2" key="1">
    <citation type="journal article" date="2015" name="Proc. Natl. Acad. Sci. U.S.A.">
        <title>Networks of energetic and metabolic interactions define dynamics in microbial communities.</title>
        <authorList>
            <person name="Embree M."/>
            <person name="Liu J.K."/>
            <person name="Al-Bassam M.M."/>
            <person name="Zengler K."/>
        </authorList>
    </citation>
    <scope>NUCLEOTIDE SEQUENCE</scope>
</reference>
<proteinExistence type="predicted"/>
<dbReference type="InterPro" id="IPR046341">
    <property type="entry name" value="SET_dom_sf"/>
</dbReference>
<dbReference type="AlphaFoldDB" id="A0A0W8FFS6"/>
<name>A0A0W8FFS6_9ZZZZ</name>
<sequence length="139" mass="15568">MDGSLKPAAVFVRRTESRGLGVFAGRAYAPGDLIEVCPVIVMDSEESRHLDQTELFNYYFAWGEREEGVAIALGYGSLYNHSYHPNADHIPDYAHNQIRVYAYRPIGEGEEITINYAGRPGCRDPVWFSVHEGGSTTRN</sequence>
<dbReference type="EMBL" id="LNQE01001263">
    <property type="protein sequence ID" value="KUG19719.1"/>
    <property type="molecule type" value="Genomic_DNA"/>
</dbReference>
<dbReference type="Pfam" id="PF00856">
    <property type="entry name" value="SET"/>
    <property type="match status" value="1"/>
</dbReference>